<accession>A0A3M6U8S2</accession>
<dbReference type="STRING" id="46731.A0A3M6U8S2"/>
<feature type="compositionally biased region" description="Basic and acidic residues" evidence="2">
    <location>
        <begin position="142"/>
        <end position="168"/>
    </location>
</feature>
<dbReference type="Pfam" id="PF16043">
    <property type="entry name" value="DUF4795"/>
    <property type="match status" value="1"/>
</dbReference>
<feature type="region of interest" description="Disordered" evidence="2">
    <location>
        <begin position="263"/>
        <end position="443"/>
    </location>
</feature>
<sequence>MTVGITELLDLAISPQIGPVNFFHLRNLLHTIVEHFGIGEVEAQQAEVRGPMSLRSSSEASSSVESSSDSEEDEESEESADDGHVSEEEVTQTIIDEDGQEKTVTVMVQKPPKPKRKQSEVGEKDGNEKEGQEKKKRRESKHSKDKDSSREKERKHSKHDKEGDEKDDKKKKRDKDRTSSYGGDSVYGKKDDKKKERRMTMDSLSETPELININRRLEAAEMGIKSLRNIIDSMVNQVDFGDEVGGMLKAQLDQVQQQLNKVELLPEGEAAKKEKKRKGSKAKGPQDVPKDGIITEGSQPAPGVGEDPTQPTNVIPVIPPPGQMSQDMPKLQPGRLPSRKDEKRKISLPMKGGERPPSQGDKTPLRRRTTIEDLKLRRKAREEGVTIEEIEAREAAQETKKEKKSKEKEKEKGKEDEKEKADKKKGEDSSDEESLDSEEEREAMEEMIMEEIEAALENTDDPEAQAYALRLSIEQMNNMKKSFMQSQEEFKKDMEKNKRAIDLIAKDLAAFRASRKAQDAEGFNAVHHVHSMVLELQAKHEKLVQTTAELVNEYNRREKSLEELYDSVDRLDQKKADKQHVSQEIGIKADKGDLESKVSVNQFDESFNLLDRGLSDALEKMESQMSIEDALRETLQELQSKMHLKLDRQELDSLRDQLESRIRQVQVVRATVKEKPEDGEPAGFRRNKPEKVHCISCDRPLEVNPGGIGPNMPKMQSLPGQKSSKPYTTFELEHIRQHQKMNIAKKPPVIGADLGYQAQKLKNEVVAMTGLVDLIELPPSQRYCGGSHTIMHPFRRSFKTTGSHLNQYVVIREDSDAAVTLPRREFIVPRDNNLKRYMKPKLPAIGQANTREPSPPPEYINELNERPLSAPATPSVGHRRKLSSPQALNERSNSPPLNEAESPGGSPVQMEKISVTIPSPTGEEE</sequence>
<dbReference type="EMBL" id="RCHS01002011">
    <property type="protein sequence ID" value="RMX50075.1"/>
    <property type="molecule type" value="Genomic_DNA"/>
</dbReference>
<evidence type="ECO:0000259" key="3">
    <source>
        <dbReference type="Pfam" id="PF16043"/>
    </source>
</evidence>
<evidence type="ECO:0000313" key="5">
    <source>
        <dbReference type="Proteomes" id="UP000275408"/>
    </source>
</evidence>
<dbReference type="Proteomes" id="UP000275408">
    <property type="component" value="Unassembled WGS sequence"/>
</dbReference>
<feature type="coiled-coil region" evidence="1">
    <location>
        <begin position="641"/>
        <end position="675"/>
    </location>
</feature>
<evidence type="ECO:0000256" key="1">
    <source>
        <dbReference type="SAM" id="Coils"/>
    </source>
</evidence>
<name>A0A3M6U8S2_POCDA</name>
<dbReference type="OMA" id="KVHCISC"/>
<organism evidence="4 5">
    <name type="scientific">Pocillopora damicornis</name>
    <name type="common">Cauliflower coral</name>
    <name type="synonym">Millepora damicornis</name>
    <dbReference type="NCBI Taxonomy" id="46731"/>
    <lineage>
        <taxon>Eukaryota</taxon>
        <taxon>Metazoa</taxon>
        <taxon>Cnidaria</taxon>
        <taxon>Anthozoa</taxon>
        <taxon>Hexacorallia</taxon>
        <taxon>Scleractinia</taxon>
        <taxon>Astrocoeniina</taxon>
        <taxon>Pocilloporidae</taxon>
        <taxon>Pocillopora</taxon>
    </lineage>
</organism>
<dbReference type="AlphaFoldDB" id="A0A3M6U8S2"/>
<feature type="compositionally biased region" description="Basic and acidic residues" evidence="2">
    <location>
        <begin position="369"/>
        <end position="428"/>
    </location>
</feature>
<feature type="compositionally biased region" description="Polar residues" evidence="2">
    <location>
        <begin position="883"/>
        <end position="896"/>
    </location>
</feature>
<evidence type="ECO:0000256" key="2">
    <source>
        <dbReference type="SAM" id="MobiDB-lite"/>
    </source>
</evidence>
<evidence type="ECO:0000313" key="4">
    <source>
        <dbReference type="EMBL" id="RMX50075.1"/>
    </source>
</evidence>
<dbReference type="PANTHER" id="PTHR46766:SF1">
    <property type="entry name" value="GLUTAMINE-RICH PROTEIN 2"/>
    <property type="match status" value="1"/>
</dbReference>
<protein>
    <recommendedName>
        <fullName evidence="3">DUF4795 domain-containing protein</fullName>
    </recommendedName>
</protein>
<feature type="region of interest" description="Disordered" evidence="2">
    <location>
        <begin position="47"/>
        <end position="210"/>
    </location>
</feature>
<feature type="compositionally biased region" description="Basic and acidic residues" evidence="2">
    <location>
        <begin position="117"/>
        <end position="133"/>
    </location>
</feature>
<keyword evidence="5" id="KW-1185">Reference proteome</keyword>
<feature type="region of interest" description="Disordered" evidence="2">
    <location>
        <begin position="838"/>
        <end position="925"/>
    </location>
</feature>
<dbReference type="OrthoDB" id="5981048at2759"/>
<reference evidence="4 5" key="1">
    <citation type="journal article" date="2018" name="Sci. Rep.">
        <title>Comparative analysis of the Pocillopora damicornis genome highlights role of immune system in coral evolution.</title>
        <authorList>
            <person name="Cunning R."/>
            <person name="Bay R.A."/>
            <person name="Gillette P."/>
            <person name="Baker A.C."/>
            <person name="Traylor-Knowles N."/>
        </authorList>
    </citation>
    <scope>NUCLEOTIDE SEQUENCE [LARGE SCALE GENOMIC DNA]</scope>
    <source>
        <strain evidence="4">RSMAS</strain>
        <tissue evidence="4">Whole animal</tissue>
    </source>
</reference>
<feature type="domain" description="DUF4795" evidence="3">
    <location>
        <begin position="519"/>
        <end position="727"/>
    </location>
</feature>
<comment type="caution">
    <text evidence="4">The sequence shown here is derived from an EMBL/GenBank/DDBJ whole genome shotgun (WGS) entry which is preliminary data.</text>
</comment>
<feature type="compositionally biased region" description="Acidic residues" evidence="2">
    <location>
        <begin position="68"/>
        <end position="80"/>
    </location>
</feature>
<gene>
    <name evidence="4" type="ORF">pdam_00002876</name>
</gene>
<feature type="compositionally biased region" description="Low complexity" evidence="2">
    <location>
        <begin position="56"/>
        <end position="67"/>
    </location>
</feature>
<keyword evidence="1" id="KW-0175">Coiled coil</keyword>
<dbReference type="InterPro" id="IPR032013">
    <property type="entry name" value="DUF4795"/>
</dbReference>
<feature type="compositionally biased region" description="Basic and acidic residues" evidence="2">
    <location>
        <begin position="187"/>
        <end position="200"/>
    </location>
</feature>
<proteinExistence type="predicted"/>
<dbReference type="PANTHER" id="PTHR46766">
    <property type="entry name" value="GLUTAMINE-RICH PROTEIN 2"/>
    <property type="match status" value="1"/>
</dbReference>
<feature type="compositionally biased region" description="Acidic residues" evidence="2">
    <location>
        <begin position="429"/>
        <end position="443"/>
    </location>
</feature>